<dbReference type="OrthoDB" id="1937476at2759"/>
<evidence type="ECO:0000313" key="2">
    <source>
        <dbReference type="EMBL" id="RLN15558.1"/>
    </source>
</evidence>
<proteinExistence type="predicted"/>
<name>A0A3L6S3S0_PANMI</name>
<comment type="caution">
    <text evidence="2">The sequence shown here is derived from an EMBL/GenBank/DDBJ whole genome shotgun (WGS) entry which is preliminary data.</text>
</comment>
<reference evidence="3" key="1">
    <citation type="journal article" date="2019" name="Nat. Commun.">
        <title>The genome of broomcorn millet.</title>
        <authorList>
            <person name="Zou C."/>
            <person name="Miki D."/>
            <person name="Li D."/>
            <person name="Tang Q."/>
            <person name="Xiao L."/>
            <person name="Rajput S."/>
            <person name="Deng P."/>
            <person name="Jia W."/>
            <person name="Huang R."/>
            <person name="Zhang M."/>
            <person name="Sun Y."/>
            <person name="Hu J."/>
            <person name="Fu X."/>
            <person name="Schnable P.S."/>
            <person name="Li F."/>
            <person name="Zhang H."/>
            <person name="Feng B."/>
            <person name="Zhu X."/>
            <person name="Liu R."/>
            <person name="Schnable J.C."/>
            <person name="Zhu J.-K."/>
            <person name="Zhang H."/>
        </authorList>
    </citation>
    <scope>NUCLEOTIDE SEQUENCE [LARGE SCALE GENOMIC DNA]</scope>
</reference>
<sequence length="185" mass="20164">MRRTIASPSATMTSRATTTTTSTRASGTTRGTPGSASQTMKSWLLSAIRGARSRGAINHSLRKSWHTLFKCVSLRKSLNAPPLPQDGKRKDQVDDNESDKSGAQDFHDPKNVVNVIFGGNGGFPSKRAQKLTLREILSVEPAIQKPLRYGEVPISFSGDDQWTNFSKLGKFPLILDPVMAGLHLT</sequence>
<feature type="compositionally biased region" description="Low complexity" evidence="1">
    <location>
        <begin position="1"/>
        <end position="37"/>
    </location>
</feature>
<accession>A0A3L6S3S0</accession>
<dbReference type="EMBL" id="PQIB02000005">
    <property type="protein sequence ID" value="RLN15558.1"/>
    <property type="molecule type" value="Genomic_DNA"/>
</dbReference>
<keyword evidence="3" id="KW-1185">Reference proteome</keyword>
<feature type="region of interest" description="Disordered" evidence="1">
    <location>
        <begin position="1"/>
        <end position="40"/>
    </location>
</feature>
<feature type="region of interest" description="Disordered" evidence="1">
    <location>
        <begin position="79"/>
        <end position="107"/>
    </location>
</feature>
<protein>
    <submittedName>
        <fullName evidence="2">Gag-pol</fullName>
    </submittedName>
</protein>
<evidence type="ECO:0000313" key="3">
    <source>
        <dbReference type="Proteomes" id="UP000275267"/>
    </source>
</evidence>
<evidence type="ECO:0000256" key="1">
    <source>
        <dbReference type="SAM" id="MobiDB-lite"/>
    </source>
</evidence>
<feature type="compositionally biased region" description="Basic and acidic residues" evidence="1">
    <location>
        <begin position="86"/>
        <end position="107"/>
    </location>
</feature>
<organism evidence="2 3">
    <name type="scientific">Panicum miliaceum</name>
    <name type="common">Proso millet</name>
    <name type="synonym">Broomcorn millet</name>
    <dbReference type="NCBI Taxonomy" id="4540"/>
    <lineage>
        <taxon>Eukaryota</taxon>
        <taxon>Viridiplantae</taxon>
        <taxon>Streptophyta</taxon>
        <taxon>Embryophyta</taxon>
        <taxon>Tracheophyta</taxon>
        <taxon>Spermatophyta</taxon>
        <taxon>Magnoliopsida</taxon>
        <taxon>Liliopsida</taxon>
        <taxon>Poales</taxon>
        <taxon>Poaceae</taxon>
        <taxon>PACMAD clade</taxon>
        <taxon>Panicoideae</taxon>
        <taxon>Panicodae</taxon>
        <taxon>Paniceae</taxon>
        <taxon>Panicinae</taxon>
        <taxon>Panicum</taxon>
        <taxon>Panicum sect. Panicum</taxon>
    </lineage>
</organism>
<dbReference type="AlphaFoldDB" id="A0A3L6S3S0"/>
<dbReference type="Proteomes" id="UP000275267">
    <property type="component" value="Unassembled WGS sequence"/>
</dbReference>
<gene>
    <name evidence="2" type="ORF">C2845_PM02G16520</name>
</gene>